<dbReference type="RefSeq" id="XP_066073150.1">
    <property type="nucleotide sequence ID" value="XM_066217053.1"/>
</dbReference>
<accession>A0AAX4JLV9</accession>
<evidence type="ECO:0000313" key="2">
    <source>
        <dbReference type="EMBL" id="WWC86387.1"/>
    </source>
</evidence>
<feature type="region of interest" description="Disordered" evidence="1">
    <location>
        <begin position="1"/>
        <end position="25"/>
    </location>
</feature>
<name>A0AAX4JLV9_9TREE</name>
<evidence type="ECO:0000256" key="1">
    <source>
        <dbReference type="SAM" id="MobiDB-lite"/>
    </source>
</evidence>
<dbReference type="Proteomes" id="UP001355207">
    <property type="component" value="Chromosome 1"/>
</dbReference>
<dbReference type="AlphaFoldDB" id="A0AAX4JLV9"/>
<feature type="compositionally biased region" description="Basic and acidic residues" evidence="1">
    <location>
        <begin position="1"/>
        <end position="10"/>
    </location>
</feature>
<dbReference type="GeneID" id="91091935"/>
<proteinExistence type="predicted"/>
<protein>
    <submittedName>
        <fullName evidence="2">Uncharacterized protein</fullName>
    </submittedName>
</protein>
<evidence type="ECO:0000313" key="3">
    <source>
        <dbReference type="Proteomes" id="UP001355207"/>
    </source>
</evidence>
<organism evidence="2 3">
    <name type="scientific">Kwoniella dendrophila CBS 6074</name>
    <dbReference type="NCBI Taxonomy" id="1295534"/>
    <lineage>
        <taxon>Eukaryota</taxon>
        <taxon>Fungi</taxon>
        <taxon>Dikarya</taxon>
        <taxon>Basidiomycota</taxon>
        <taxon>Agaricomycotina</taxon>
        <taxon>Tremellomycetes</taxon>
        <taxon>Tremellales</taxon>
        <taxon>Cryptococcaceae</taxon>
        <taxon>Kwoniella</taxon>
    </lineage>
</organism>
<reference evidence="2 3" key="1">
    <citation type="submission" date="2024-01" db="EMBL/GenBank/DDBJ databases">
        <title>Comparative genomics of Cryptococcus and Kwoniella reveals pathogenesis evolution and contrasting modes of karyotype evolution via chromosome fusion or intercentromeric recombination.</title>
        <authorList>
            <person name="Coelho M.A."/>
            <person name="David-Palma M."/>
            <person name="Shea T."/>
            <person name="Bowers K."/>
            <person name="McGinley-Smith S."/>
            <person name="Mohammad A.W."/>
            <person name="Gnirke A."/>
            <person name="Yurkov A.M."/>
            <person name="Nowrousian M."/>
            <person name="Sun S."/>
            <person name="Cuomo C.A."/>
            <person name="Heitman J."/>
        </authorList>
    </citation>
    <scope>NUCLEOTIDE SEQUENCE [LARGE SCALE GENOMIC DNA]</scope>
    <source>
        <strain evidence="2 3">CBS 6074</strain>
    </source>
</reference>
<dbReference type="EMBL" id="CP144098">
    <property type="protein sequence ID" value="WWC86387.1"/>
    <property type="molecule type" value="Genomic_DNA"/>
</dbReference>
<feature type="compositionally biased region" description="Polar residues" evidence="1">
    <location>
        <begin position="12"/>
        <end position="21"/>
    </location>
</feature>
<sequence length="86" mass="9419">MTTDERRPLISRETSVDNYSASPKPANVEKLSDNKVGLSPARFWILEPLISSTVTSDIVPLHHRGIFQGFGNLAFGAGMGQCARLF</sequence>
<gene>
    <name evidence="2" type="ORF">L201_001263</name>
</gene>
<keyword evidence="3" id="KW-1185">Reference proteome</keyword>